<organism evidence="1 2">
    <name type="scientific">Pseudogracilibacillus auburnensis</name>
    <dbReference type="NCBI Taxonomy" id="1494959"/>
    <lineage>
        <taxon>Bacteria</taxon>
        <taxon>Bacillati</taxon>
        <taxon>Bacillota</taxon>
        <taxon>Bacilli</taxon>
        <taxon>Bacillales</taxon>
        <taxon>Bacillaceae</taxon>
        <taxon>Pseudogracilibacillus</taxon>
    </lineage>
</organism>
<sequence length="72" mass="8723">MRELKQQVMLKNANREGLRQPIEEMIKFLKEQPQQLETYDDLLLRRLIEKMTIHERQLTIKFKSGIEIAKEI</sequence>
<dbReference type="Proteomes" id="UP000247978">
    <property type="component" value="Unassembled WGS sequence"/>
</dbReference>
<dbReference type="AlphaFoldDB" id="A0A2V3VT96"/>
<keyword evidence="2" id="KW-1185">Reference proteome</keyword>
<name>A0A2V3VT96_9BACI</name>
<comment type="caution">
    <text evidence="1">The sequence shown here is derived from an EMBL/GenBank/DDBJ whole genome shotgun (WGS) entry which is preliminary data.</text>
</comment>
<protein>
    <submittedName>
        <fullName evidence="1">Uncharacterized protein</fullName>
    </submittedName>
</protein>
<evidence type="ECO:0000313" key="2">
    <source>
        <dbReference type="Proteomes" id="UP000247978"/>
    </source>
</evidence>
<evidence type="ECO:0000313" key="1">
    <source>
        <dbReference type="EMBL" id="PXW85113.1"/>
    </source>
</evidence>
<reference evidence="1 2" key="1">
    <citation type="submission" date="2018-05" db="EMBL/GenBank/DDBJ databases">
        <title>Genomic Encyclopedia of Type Strains, Phase IV (KMG-IV): sequencing the most valuable type-strain genomes for metagenomic binning, comparative biology and taxonomic classification.</title>
        <authorList>
            <person name="Goeker M."/>
        </authorList>
    </citation>
    <scope>NUCLEOTIDE SEQUENCE [LARGE SCALE GENOMIC DNA]</scope>
    <source>
        <strain evidence="1 2">DSM 28556</strain>
    </source>
</reference>
<accession>A0A2V3VT96</accession>
<proteinExistence type="predicted"/>
<dbReference type="EMBL" id="QJJQ01000012">
    <property type="protein sequence ID" value="PXW85113.1"/>
    <property type="molecule type" value="Genomic_DNA"/>
</dbReference>
<dbReference type="OrthoDB" id="9811097at2"/>
<gene>
    <name evidence="1" type="ORF">DFR56_11291</name>
</gene>